<dbReference type="Pfam" id="PF01497">
    <property type="entry name" value="Peripla_BP_2"/>
    <property type="match status" value="1"/>
</dbReference>
<reference evidence="3 4" key="1">
    <citation type="submission" date="2021-05" db="EMBL/GenBank/DDBJ databases">
        <title>Roseococcus sp. XZZS9, whole genome shotgun sequencing project.</title>
        <authorList>
            <person name="Zhao G."/>
            <person name="Shen L."/>
        </authorList>
    </citation>
    <scope>NUCLEOTIDE SEQUENCE [LARGE SCALE GENOMIC DNA]</scope>
    <source>
        <strain evidence="3 4">XZZS9</strain>
    </source>
</reference>
<feature type="domain" description="Fe/B12 periplasmic-binding" evidence="2">
    <location>
        <begin position="25"/>
        <end position="205"/>
    </location>
</feature>
<name>A0ABS5QFD7_9PROT</name>
<dbReference type="PANTHER" id="PTHR30535:SF34">
    <property type="entry name" value="MOLYBDATE-BINDING PROTEIN MOLA"/>
    <property type="match status" value="1"/>
</dbReference>
<dbReference type="SUPFAM" id="SSF53807">
    <property type="entry name" value="Helical backbone' metal receptor"/>
    <property type="match status" value="1"/>
</dbReference>
<dbReference type="PANTHER" id="PTHR30535">
    <property type="entry name" value="VITAMIN B12-BINDING PROTEIN"/>
    <property type="match status" value="1"/>
</dbReference>
<feature type="signal peptide" evidence="1">
    <location>
        <begin position="1"/>
        <end position="19"/>
    </location>
</feature>
<comment type="caution">
    <text evidence="3">The sequence shown here is derived from an EMBL/GenBank/DDBJ whole genome shotgun (WGS) entry which is preliminary data.</text>
</comment>
<evidence type="ECO:0000256" key="1">
    <source>
        <dbReference type="SAM" id="SignalP"/>
    </source>
</evidence>
<feature type="chain" id="PRO_5046071830" evidence="1">
    <location>
        <begin position="20"/>
        <end position="262"/>
    </location>
</feature>
<dbReference type="InterPro" id="IPR002491">
    <property type="entry name" value="ABC_transptr_periplasmic_BD"/>
</dbReference>
<evidence type="ECO:0000313" key="3">
    <source>
        <dbReference type="EMBL" id="MBS7812093.1"/>
    </source>
</evidence>
<organism evidence="3 4">
    <name type="scientific">Roseococcus pinisoli</name>
    <dbReference type="NCBI Taxonomy" id="2835040"/>
    <lineage>
        <taxon>Bacteria</taxon>
        <taxon>Pseudomonadati</taxon>
        <taxon>Pseudomonadota</taxon>
        <taxon>Alphaproteobacteria</taxon>
        <taxon>Acetobacterales</taxon>
        <taxon>Roseomonadaceae</taxon>
        <taxon>Roseococcus</taxon>
    </lineage>
</organism>
<evidence type="ECO:0000313" key="4">
    <source>
        <dbReference type="Proteomes" id="UP000766336"/>
    </source>
</evidence>
<accession>A0ABS5QFD7</accession>
<keyword evidence="4" id="KW-1185">Reference proteome</keyword>
<dbReference type="Proteomes" id="UP000766336">
    <property type="component" value="Unassembled WGS sequence"/>
</dbReference>
<protein>
    <submittedName>
        <fullName evidence="3">ABC transporter substrate-binding protein</fullName>
    </submittedName>
</protein>
<sequence>MIRGLLLAMGLLAAAPALAGPPQRIVSMNLCSDQWVLEFAAPERIAAVTWLARDPRMSFHAVRAAAVPVNHGRTEELLRLQPDLILAGSYTTRATVRLLRQAGIAVEELDVPSTLEEVAAQARRLGTLLGAPEAGERFAARIEALPAPAPHPLRVAVLRPGGSAAGRGTLLESLVAAAGHESLSAPGRTRLDLEMLLRERPDAIVTALDGDAPPAEATLWLQHPALRHATLRPPSVLPGSLWICAGPGNPEAVALLAALPSP</sequence>
<dbReference type="Gene3D" id="3.40.50.1980">
    <property type="entry name" value="Nitrogenase molybdenum iron protein domain"/>
    <property type="match status" value="2"/>
</dbReference>
<dbReference type="EMBL" id="JAHCDA010000002">
    <property type="protein sequence ID" value="MBS7812093.1"/>
    <property type="molecule type" value="Genomic_DNA"/>
</dbReference>
<proteinExistence type="predicted"/>
<dbReference type="InterPro" id="IPR050902">
    <property type="entry name" value="ABC_Transporter_SBP"/>
</dbReference>
<gene>
    <name evidence="3" type="ORF">KHU32_14165</name>
</gene>
<keyword evidence="1" id="KW-0732">Signal</keyword>
<evidence type="ECO:0000259" key="2">
    <source>
        <dbReference type="Pfam" id="PF01497"/>
    </source>
</evidence>